<dbReference type="PANTHER" id="PTHR45947:SF3">
    <property type="entry name" value="SULFOQUINOVOSYL TRANSFERASE SQD2"/>
    <property type="match status" value="1"/>
</dbReference>
<dbReference type="Proteomes" id="UP001198612">
    <property type="component" value="Unassembled WGS sequence"/>
</dbReference>
<protein>
    <submittedName>
        <fullName evidence="2">Glycosyltransferase family 1 protein</fullName>
    </submittedName>
</protein>
<organism evidence="2 3">
    <name type="scientific">Blautia fusiformis</name>
    <dbReference type="NCBI Taxonomy" id="2881264"/>
    <lineage>
        <taxon>Bacteria</taxon>
        <taxon>Bacillati</taxon>
        <taxon>Bacillota</taxon>
        <taxon>Clostridia</taxon>
        <taxon>Lachnospirales</taxon>
        <taxon>Lachnospiraceae</taxon>
        <taxon>Blautia</taxon>
    </lineage>
</organism>
<dbReference type="Gene3D" id="3.40.50.2000">
    <property type="entry name" value="Glycogen Phosphorylase B"/>
    <property type="match status" value="2"/>
</dbReference>
<evidence type="ECO:0000313" key="2">
    <source>
        <dbReference type="EMBL" id="MCC2228567.1"/>
    </source>
</evidence>
<dbReference type="CDD" id="cd03812">
    <property type="entry name" value="GT4_CapH-like"/>
    <property type="match status" value="1"/>
</dbReference>
<keyword evidence="3" id="KW-1185">Reference proteome</keyword>
<proteinExistence type="predicted"/>
<evidence type="ECO:0000259" key="1">
    <source>
        <dbReference type="Pfam" id="PF00534"/>
    </source>
</evidence>
<dbReference type="InterPro" id="IPR001296">
    <property type="entry name" value="Glyco_trans_1"/>
</dbReference>
<dbReference type="EMBL" id="JAJEQQ010000020">
    <property type="protein sequence ID" value="MCC2228567.1"/>
    <property type="molecule type" value="Genomic_DNA"/>
</dbReference>
<dbReference type="Pfam" id="PF00534">
    <property type="entry name" value="Glycos_transf_1"/>
    <property type="match status" value="1"/>
</dbReference>
<reference evidence="2 3" key="1">
    <citation type="submission" date="2021-10" db="EMBL/GenBank/DDBJ databases">
        <title>Anaerobic single-cell dispensing facilitates the cultivation of human gut bacteria.</title>
        <authorList>
            <person name="Afrizal A."/>
        </authorList>
    </citation>
    <scope>NUCLEOTIDE SEQUENCE [LARGE SCALE GENOMIC DNA]</scope>
    <source>
        <strain evidence="2 3">CLA-AA-H217</strain>
    </source>
</reference>
<dbReference type="InterPro" id="IPR050194">
    <property type="entry name" value="Glycosyltransferase_grp1"/>
</dbReference>
<accession>A0AAW4WC31</accession>
<comment type="caution">
    <text evidence="2">The sequence shown here is derived from an EMBL/GenBank/DDBJ whole genome shotgun (WGS) entry which is preliminary data.</text>
</comment>
<dbReference type="GO" id="GO:0016757">
    <property type="term" value="F:glycosyltransferase activity"/>
    <property type="evidence" value="ECO:0007669"/>
    <property type="project" value="InterPro"/>
</dbReference>
<dbReference type="PANTHER" id="PTHR45947">
    <property type="entry name" value="SULFOQUINOVOSYL TRANSFERASE SQD2"/>
    <property type="match status" value="1"/>
</dbReference>
<gene>
    <name evidence="2" type="ORF">LKD40_12235</name>
</gene>
<dbReference type="RefSeq" id="WP_227588928.1">
    <property type="nucleotide sequence ID" value="NZ_JAJEQQ010000020.1"/>
</dbReference>
<dbReference type="SUPFAM" id="SSF53756">
    <property type="entry name" value="UDP-Glycosyltransferase/glycogen phosphorylase"/>
    <property type="match status" value="1"/>
</dbReference>
<evidence type="ECO:0000313" key="3">
    <source>
        <dbReference type="Proteomes" id="UP001198612"/>
    </source>
</evidence>
<sequence>MYKILVFGMTENPGGVESVIMNYYHYMDKNTFHFDFLCNSYNKIAFEEEIISNGSQTFHFPARSKNYKKYKKELKNFFENNASKYDAIWVNVCSLANIDYLKMAKKYGIKRRIIHSHNSQNMDSRLRGILHKYNKKRIAYYVTDFWSCSKEASEWFYDSSIIKKSIVISNAIDVEKYCFDDVKRKKLRRDLKWEENYIIGNIGRLHFQKNQMFILDIFEKLIKKEPKVRLILIGDGEDRTKLEKEIDKKKLNKYVYMAGIQKDICGWLSTFDLFLFPSKFEGLSMAAMEAQANGVPMLASDSVIPKEVKINPSFIFWNLENSAESWAEEILNIKENINRVSQKEIVDNFTMRGYEIHTEAKKLEKLLLNGVVNK</sequence>
<name>A0AAW4WC31_9FIRM</name>
<feature type="domain" description="Glycosyl transferase family 1" evidence="1">
    <location>
        <begin position="184"/>
        <end position="336"/>
    </location>
</feature>
<dbReference type="AlphaFoldDB" id="A0AAW4WC31"/>